<evidence type="ECO:0000313" key="2">
    <source>
        <dbReference type="Proteomes" id="UP000290174"/>
    </source>
</evidence>
<dbReference type="Gene3D" id="3.90.1300.10">
    <property type="entry name" value="Amidase signature (AS) domain"/>
    <property type="match status" value="1"/>
</dbReference>
<evidence type="ECO:0000313" key="1">
    <source>
        <dbReference type="EMBL" id="RXG83578.1"/>
    </source>
</evidence>
<protein>
    <submittedName>
        <fullName evidence="1">Uncharacterized protein</fullName>
    </submittedName>
</protein>
<dbReference type="Proteomes" id="UP000290174">
    <property type="component" value="Unassembled WGS sequence"/>
</dbReference>
<gene>
    <name evidence="1" type="ORF">EAS61_41830</name>
</gene>
<accession>A0A4Q0Q3S0</accession>
<name>A0A4Q0Q3S0_9BRAD</name>
<comment type="caution">
    <text evidence="1">The sequence shown here is derived from an EMBL/GenBank/DDBJ whole genome shotgun (WGS) entry which is preliminary data.</text>
</comment>
<proteinExistence type="predicted"/>
<organism evidence="1 2">
    <name type="scientific">Bradyrhizobium zhanjiangense</name>
    <dbReference type="NCBI Taxonomy" id="1325107"/>
    <lineage>
        <taxon>Bacteria</taxon>
        <taxon>Pseudomonadati</taxon>
        <taxon>Pseudomonadota</taxon>
        <taxon>Alphaproteobacteria</taxon>
        <taxon>Hyphomicrobiales</taxon>
        <taxon>Nitrobacteraceae</taxon>
        <taxon>Bradyrhizobium</taxon>
    </lineage>
</organism>
<dbReference type="EMBL" id="RKMK01000114">
    <property type="protein sequence ID" value="RXG83578.1"/>
    <property type="molecule type" value="Genomic_DNA"/>
</dbReference>
<dbReference type="RefSeq" id="WP_128957387.1">
    <property type="nucleotide sequence ID" value="NZ_RKMK01000114.1"/>
</dbReference>
<dbReference type="InterPro" id="IPR036928">
    <property type="entry name" value="AS_sf"/>
</dbReference>
<reference evidence="1 2" key="1">
    <citation type="submission" date="2018-11" db="EMBL/GenBank/DDBJ databases">
        <title>Bradyrhizobium sp. nov., isolated from effective nodules of peanut in China.</title>
        <authorList>
            <person name="Li Y."/>
        </authorList>
    </citation>
    <scope>NUCLEOTIDE SEQUENCE [LARGE SCALE GENOMIC DNA]</scope>
    <source>
        <strain evidence="1 2">CCBAU 51770</strain>
    </source>
</reference>
<dbReference type="AlphaFoldDB" id="A0A4Q0Q3S0"/>
<sequence>MKDLTARAAAHQIAQRQLTSESLTRHFLDRIEERESDVAAWECLDPNQALEQVHQADGSPVRGPLHGVPTLYAGRGIGLSQGSRIA</sequence>
<dbReference type="SUPFAM" id="SSF75304">
    <property type="entry name" value="Amidase signature (AS) enzymes"/>
    <property type="match status" value="1"/>
</dbReference>